<dbReference type="Proteomes" id="UP000273655">
    <property type="component" value="Chromosome 1"/>
</dbReference>
<gene>
    <name evidence="2" type="ORF">NCTC8271_01746</name>
</gene>
<evidence type="ECO:0000313" key="3">
    <source>
        <dbReference type="Proteomes" id="UP000273655"/>
    </source>
</evidence>
<evidence type="ECO:0000259" key="1">
    <source>
        <dbReference type="Pfam" id="PF05689"/>
    </source>
</evidence>
<name>A0A447PBX2_SALET</name>
<dbReference type="Pfam" id="PF05689">
    <property type="entry name" value="InvE_AD"/>
    <property type="match status" value="1"/>
</dbReference>
<sequence length="153" mass="16484">MDFEAANDACGAGYVPTLADLQSLYDARPGGAMNTQQGWPLDGKNYQDNTADLSRSTENRYVKSINLRDGGVGSLLWNEQLYFVCLQNAHPAATQITLTSPVYNDSDGFAKAKVGETISGHHHHAGRPGQPGRRHARLSLRAATALARESGSE</sequence>
<dbReference type="AlphaFoldDB" id="A0A447PBX2"/>
<reference evidence="2 3" key="1">
    <citation type="submission" date="2018-12" db="EMBL/GenBank/DDBJ databases">
        <authorList>
            <consortium name="Pathogen Informatics"/>
        </authorList>
    </citation>
    <scope>NUCLEOTIDE SEQUENCE [LARGE SCALE GENOMIC DNA]</scope>
    <source>
        <strain evidence="2 3">NCTC8271</strain>
    </source>
</reference>
<dbReference type="EMBL" id="LR134148">
    <property type="protein sequence ID" value="VEA34397.1"/>
    <property type="molecule type" value="Genomic_DNA"/>
</dbReference>
<dbReference type="InterPro" id="IPR008541">
    <property type="entry name" value="InvE_AD"/>
</dbReference>
<evidence type="ECO:0000313" key="2">
    <source>
        <dbReference type="EMBL" id="VEA34397.1"/>
    </source>
</evidence>
<accession>A0A447PBX2</accession>
<proteinExistence type="predicted"/>
<protein>
    <submittedName>
        <fullName evidence="2">Outer membrane protein RatB</fullName>
    </submittedName>
</protein>
<feature type="domain" description="InvasinE Adhesion" evidence="1">
    <location>
        <begin position="6"/>
        <end position="86"/>
    </location>
</feature>
<organism evidence="2 3">
    <name type="scientific">Salmonella enterica I</name>
    <dbReference type="NCBI Taxonomy" id="59201"/>
    <lineage>
        <taxon>Bacteria</taxon>
        <taxon>Pseudomonadati</taxon>
        <taxon>Pseudomonadota</taxon>
        <taxon>Gammaproteobacteria</taxon>
        <taxon>Enterobacterales</taxon>
        <taxon>Enterobacteriaceae</taxon>
        <taxon>Salmonella</taxon>
    </lineage>
</organism>